<sequence>MIDAKTEFELHLLAYTYRLATLRQGSDAKWWTVLSDHFWHYRDKIGGTPVSWYAGKSNAERMGFSRMCHELADENRIILLGATRAHSARLSPDREHELVDMVLWPRLWETLEAMEALRDMNSKLIGNGWQLVFDYKDQERDREENRNQCCWTWYRLAMAVLRGWVETNSNGIGYLFARLTDEGKAVLRNPPRHTTEQENDDPRTDEVFWNAYETAETYWKSVKAIDQMNIGLTPFPIGMDYPRTTLSRALPDRSKEVTHTGA</sequence>
<name>A0A6C2UR44_9BACT</name>
<evidence type="ECO:0000313" key="1">
    <source>
        <dbReference type="EMBL" id="VGO22708.1"/>
    </source>
</evidence>
<organism evidence="1 2">
    <name type="scientific">Pontiella sulfatireligans</name>
    <dbReference type="NCBI Taxonomy" id="2750658"/>
    <lineage>
        <taxon>Bacteria</taxon>
        <taxon>Pseudomonadati</taxon>
        <taxon>Kiritimatiellota</taxon>
        <taxon>Kiritimatiellia</taxon>
        <taxon>Kiritimatiellales</taxon>
        <taxon>Pontiellaceae</taxon>
        <taxon>Pontiella</taxon>
    </lineage>
</organism>
<proteinExistence type="predicted"/>
<protein>
    <submittedName>
        <fullName evidence="1">Uncharacterized protein</fullName>
    </submittedName>
</protein>
<dbReference type="RefSeq" id="WP_136064280.1">
    <property type="nucleotide sequence ID" value="NZ_CAAHFH010000002.1"/>
</dbReference>
<evidence type="ECO:0000313" key="2">
    <source>
        <dbReference type="Proteomes" id="UP000346198"/>
    </source>
</evidence>
<dbReference type="Proteomes" id="UP000346198">
    <property type="component" value="Unassembled WGS sequence"/>
</dbReference>
<dbReference type="EMBL" id="CAAHFH010000002">
    <property type="protein sequence ID" value="VGO22708.1"/>
    <property type="molecule type" value="Genomic_DNA"/>
</dbReference>
<gene>
    <name evidence="1" type="ORF">SCARR_04804</name>
</gene>
<reference evidence="1 2" key="1">
    <citation type="submission" date="2019-04" db="EMBL/GenBank/DDBJ databases">
        <authorList>
            <person name="Van Vliet M D."/>
        </authorList>
    </citation>
    <scope>NUCLEOTIDE SEQUENCE [LARGE SCALE GENOMIC DNA]</scope>
    <source>
        <strain evidence="1 2">F21</strain>
    </source>
</reference>
<accession>A0A6C2UR44</accession>
<dbReference type="AlphaFoldDB" id="A0A6C2UR44"/>
<keyword evidence="2" id="KW-1185">Reference proteome</keyword>